<evidence type="ECO:0000256" key="8">
    <source>
        <dbReference type="ARBA" id="ARBA00023146"/>
    </source>
</evidence>
<dbReference type="InterPro" id="IPR020056">
    <property type="entry name" value="Rbsml_bL25/Gln-tRNA_synth_N"/>
</dbReference>
<keyword evidence="4" id="KW-0436">Ligase</keyword>
<dbReference type="PANTHER" id="PTHR43382">
    <property type="entry name" value="PROLYL-TRNA SYNTHETASE"/>
    <property type="match status" value="1"/>
</dbReference>
<feature type="domain" description="WHEP-TRS" evidence="13">
    <location>
        <begin position="1200"/>
        <end position="1256"/>
    </location>
</feature>
<dbReference type="GO" id="GO:0004827">
    <property type="term" value="F:proline-tRNA ligase activity"/>
    <property type="evidence" value="ECO:0007669"/>
    <property type="project" value="UniProtKB-EC"/>
</dbReference>
<evidence type="ECO:0000256" key="3">
    <source>
        <dbReference type="ARBA" id="ARBA00019110"/>
    </source>
</evidence>
<dbReference type="Proteomes" id="UP000835052">
    <property type="component" value="Unassembled WGS sequence"/>
</dbReference>
<dbReference type="CDD" id="cd00936">
    <property type="entry name" value="WEPRS_RNA"/>
    <property type="match status" value="6"/>
</dbReference>
<dbReference type="CDD" id="cd00778">
    <property type="entry name" value="ProRS_core_arch_euk"/>
    <property type="match status" value="1"/>
</dbReference>
<dbReference type="Pfam" id="PF09180">
    <property type="entry name" value="ProRS-C_1"/>
    <property type="match status" value="1"/>
</dbReference>
<dbReference type="InterPro" id="IPR045864">
    <property type="entry name" value="aa-tRNA-synth_II/BPL/LPL"/>
</dbReference>
<feature type="region of interest" description="Disordered" evidence="11">
    <location>
        <begin position="160"/>
        <end position="179"/>
    </location>
</feature>
<dbReference type="InterPro" id="IPR009068">
    <property type="entry name" value="uS15_NS1_RNA-bd_sf"/>
</dbReference>
<feature type="domain" description="WHEP-TRS" evidence="13">
    <location>
        <begin position="1073"/>
        <end position="1129"/>
    </location>
</feature>
<dbReference type="InterPro" id="IPR004499">
    <property type="entry name" value="Pro-tRNA-ligase_IIa_arc-type"/>
</dbReference>
<dbReference type="EC" id="6.1.1.17" evidence="2"/>
<dbReference type="CDD" id="cd00862">
    <property type="entry name" value="ProRS_anticodon_zinc"/>
    <property type="match status" value="1"/>
</dbReference>
<feature type="region of interest" description="Disordered" evidence="11">
    <location>
        <begin position="762"/>
        <end position="782"/>
    </location>
</feature>
<name>A0A8S1GT35_9PELO</name>
<feature type="compositionally biased region" description="Low complexity" evidence="11">
    <location>
        <begin position="845"/>
        <end position="855"/>
    </location>
</feature>
<dbReference type="Pfam" id="PF20974">
    <property type="entry name" value="tRNA-synt_1c_C2"/>
    <property type="match status" value="1"/>
</dbReference>
<dbReference type="InterPro" id="IPR033721">
    <property type="entry name" value="ProRS_core_arch_euk"/>
</dbReference>
<evidence type="ECO:0000256" key="4">
    <source>
        <dbReference type="ARBA" id="ARBA00022598"/>
    </source>
</evidence>
<dbReference type="NCBIfam" id="TIGR00463">
    <property type="entry name" value="gltX_arch"/>
    <property type="match status" value="1"/>
</dbReference>
<dbReference type="GO" id="GO:0017101">
    <property type="term" value="C:aminoacyl-tRNA synthetase multienzyme complex"/>
    <property type="evidence" value="ECO:0007669"/>
    <property type="project" value="TreeGrafter"/>
</dbReference>
<feature type="region of interest" description="Disordered" evidence="11">
    <location>
        <begin position="289"/>
        <end position="308"/>
    </location>
</feature>
<keyword evidence="8" id="KW-0030">Aminoacyl-tRNA synthetase</keyword>
<dbReference type="PRINTS" id="PR00987">
    <property type="entry name" value="TRNASYNTHGLU"/>
</dbReference>
<dbReference type="InterPro" id="IPR020059">
    <property type="entry name" value="Glu/Gln-tRNA-synth_Ib_codon-bd"/>
</dbReference>
<dbReference type="InterPro" id="IPR017449">
    <property type="entry name" value="Pro-tRNA_synth_II"/>
</dbReference>
<dbReference type="Gene3D" id="3.30.110.30">
    <property type="entry name" value="C-terminal domain of ProRS"/>
    <property type="match status" value="1"/>
</dbReference>
<evidence type="ECO:0000256" key="7">
    <source>
        <dbReference type="ARBA" id="ARBA00022917"/>
    </source>
</evidence>
<feature type="domain" description="Aminoacyl-transfer RNA synthetases class-II family profile" evidence="12">
    <location>
        <begin position="1321"/>
        <end position="1571"/>
    </location>
</feature>
<dbReference type="InterPro" id="IPR004154">
    <property type="entry name" value="Anticodon-bd"/>
</dbReference>
<dbReference type="InterPro" id="IPR036621">
    <property type="entry name" value="Anticodon-bd_dom_sf"/>
</dbReference>
<feature type="domain" description="WHEP-TRS" evidence="13">
    <location>
        <begin position="857"/>
        <end position="913"/>
    </location>
</feature>
<dbReference type="SMART" id="SM00946">
    <property type="entry name" value="ProRS-C_1"/>
    <property type="match status" value="1"/>
</dbReference>
<dbReference type="PANTHER" id="PTHR43382:SF2">
    <property type="entry name" value="BIFUNCTIONAL GLUTAMATE_PROLINE--TRNA LIGASE"/>
    <property type="match status" value="1"/>
</dbReference>
<dbReference type="PROSITE" id="PS51185">
    <property type="entry name" value="WHEP_TRS_2"/>
    <property type="match status" value="8"/>
</dbReference>
<dbReference type="FunFam" id="3.30.930.10:FF:000037">
    <property type="entry name" value="Proline--tRNA ligase"/>
    <property type="match status" value="1"/>
</dbReference>
<evidence type="ECO:0000256" key="5">
    <source>
        <dbReference type="ARBA" id="ARBA00022741"/>
    </source>
</evidence>
<feature type="region of interest" description="Disordered" evidence="11">
    <location>
        <begin position="829"/>
        <end position="855"/>
    </location>
</feature>
<dbReference type="InterPro" id="IPR000924">
    <property type="entry name" value="Glu/Gln-tRNA-synth"/>
</dbReference>
<dbReference type="Pfam" id="PF00587">
    <property type="entry name" value="tRNA-synt_2b"/>
    <property type="match status" value="1"/>
</dbReference>
<dbReference type="FunFam" id="1.10.287.10:FF:000013">
    <property type="entry name" value="Glutamyl(E) Amino-acyl tRNA Synthetase"/>
    <property type="match status" value="5"/>
</dbReference>
<reference evidence="14" key="1">
    <citation type="submission" date="2020-10" db="EMBL/GenBank/DDBJ databases">
        <authorList>
            <person name="Kikuchi T."/>
        </authorList>
    </citation>
    <scope>NUCLEOTIDE SEQUENCE</scope>
    <source>
        <strain evidence="14">NKZ352</strain>
    </source>
</reference>
<dbReference type="NCBIfam" id="TIGR00408">
    <property type="entry name" value="proS_fam_I"/>
    <property type="match status" value="1"/>
</dbReference>
<keyword evidence="5" id="KW-0547">Nucleotide-binding</keyword>
<feature type="region of interest" description="Disordered" evidence="11">
    <location>
        <begin position="974"/>
        <end position="997"/>
    </location>
</feature>
<dbReference type="GO" id="GO:0006433">
    <property type="term" value="P:prolyl-tRNA aminoacylation"/>
    <property type="evidence" value="ECO:0007669"/>
    <property type="project" value="InterPro"/>
</dbReference>
<gene>
    <name evidence="14" type="ORF">CAUJ_LOCUS779</name>
</gene>
<dbReference type="PROSITE" id="PS00178">
    <property type="entry name" value="AA_TRNA_LIGASE_I"/>
    <property type="match status" value="1"/>
</dbReference>
<evidence type="ECO:0000256" key="2">
    <source>
        <dbReference type="ARBA" id="ARBA00012835"/>
    </source>
</evidence>
<evidence type="ECO:0000256" key="11">
    <source>
        <dbReference type="SAM" id="MobiDB-lite"/>
    </source>
</evidence>
<dbReference type="FunFam" id="3.30.110.30:FF:000001">
    <property type="entry name" value="Bifunctional glutamate/proline--tRNA ligase"/>
    <property type="match status" value="1"/>
</dbReference>
<evidence type="ECO:0000256" key="9">
    <source>
        <dbReference type="ARBA" id="ARBA00029731"/>
    </source>
</evidence>
<accession>A0A8S1GT35</accession>
<comment type="catalytic activity">
    <reaction evidence="10">
        <text>tRNA(Pro) + L-proline + ATP = L-prolyl-tRNA(Pro) + AMP + diphosphate</text>
        <dbReference type="Rhea" id="RHEA:14305"/>
        <dbReference type="Rhea" id="RHEA-COMP:9700"/>
        <dbReference type="Rhea" id="RHEA-COMP:9702"/>
        <dbReference type="ChEBI" id="CHEBI:30616"/>
        <dbReference type="ChEBI" id="CHEBI:33019"/>
        <dbReference type="ChEBI" id="CHEBI:60039"/>
        <dbReference type="ChEBI" id="CHEBI:78442"/>
        <dbReference type="ChEBI" id="CHEBI:78532"/>
        <dbReference type="ChEBI" id="CHEBI:456215"/>
        <dbReference type="EC" id="6.1.1.15"/>
    </reaction>
</comment>
<keyword evidence="15" id="KW-1185">Reference proteome</keyword>
<keyword evidence="6" id="KW-0067">ATP-binding</keyword>
<dbReference type="GO" id="GO:0004818">
    <property type="term" value="F:glutamate-tRNA ligase activity"/>
    <property type="evidence" value="ECO:0007669"/>
    <property type="project" value="UniProtKB-EC"/>
</dbReference>
<evidence type="ECO:0000313" key="15">
    <source>
        <dbReference type="Proteomes" id="UP000835052"/>
    </source>
</evidence>
<feature type="domain" description="WHEP-TRS" evidence="13">
    <location>
        <begin position="785"/>
        <end position="841"/>
    </location>
</feature>
<feature type="compositionally biased region" description="Basic and acidic residues" evidence="11">
    <location>
        <begin position="170"/>
        <end position="179"/>
    </location>
</feature>
<dbReference type="Gene3D" id="2.40.240.10">
    <property type="entry name" value="Ribosomal Protein L25, Chain P"/>
    <property type="match status" value="1"/>
</dbReference>
<dbReference type="GO" id="GO:0005737">
    <property type="term" value="C:cytoplasm"/>
    <property type="evidence" value="ECO:0007669"/>
    <property type="project" value="InterPro"/>
</dbReference>
<feature type="compositionally biased region" description="Polar residues" evidence="11">
    <location>
        <begin position="771"/>
        <end position="782"/>
    </location>
</feature>
<feature type="region of interest" description="Disordered" evidence="11">
    <location>
        <begin position="1049"/>
        <end position="1077"/>
    </location>
</feature>
<dbReference type="FunFam" id="3.40.50.800:FF:000005">
    <property type="entry name" value="bifunctional glutamate/proline--tRNA ligase"/>
    <property type="match status" value="1"/>
</dbReference>
<feature type="domain" description="WHEP-TRS" evidence="13">
    <location>
        <begin position="1135"/>
        <end position="1185"/>
    </location>
</feature>
<dbReference type="Gene3D" id="1.20.1050.130">
    <property type="match status" value="1"/>
</dbReference>
<dbReference type="HAMAP" id="MF_01571">
    <property type="entry name" value="Pro_tRNA_synth_type3"/>
    <property type="match status" value="1"/>
</dbReference>
<evidence type="ECO:0000256" key="1">
    <source>
        <dbReference type="ARBA" id="ARBA00012831"/>
    </source>
</evidence>
<dbReference type="InterPro" id="IPR004526">
    <property type="entry name" value="Glu-tRNA-synth_arc/euk"/>
</dbReference>
<dbReference type="Gene3D" id="1.10.287.10">
    <property type="entry name" value="S15/NS1, RNA-binding"/>
    <property type="match status" value="8"/>
</dbReference>
<dbReference type="Gene3D" id="3.40.50.800">
    <property type="entry name" value="Anticodon-binding domain"/>
    <property type="match status" value="1"/>
</dbReference>
<dbReference type="FunFam" id="3.40.50.620:FF:000070">
    <property type="entry name" value="Bifunctional glutamate/proline--tRNA ligase"/>
    <property type="match status" value="1"/>
</dbReference>
<dbReference type="InterPro" id="IPR016061">
    <property type="entry name" value="Pro-tRNA_ligase_II_C"/>
</dbReference>
<comment type="caution">
    <text evidence="14">The sequence shown here is derived from an EMBL/GenBank/DDBJ whole genome shotgun (WGS) entry which is preliminary data.</text>
</comment>
<protein>
    <recommendedName>
        <fullName evidence="3">Proline--tRNA ligase</fullName>
        <ecNumber evidence="1">6.1.1.15</ecNumber>
        <ecNumber evidence="2">6.1.1.17</ecNumber>
    </recommendedName>
    <alternativeName>
        <fullName evidence="9">Prolyl-tRNA synthetase</fullName>
    </alternativeName>
</protein>
<dbReference type="InterPro" id="IPR014729">
    <property type="entry name" value="Rossmann-like_a/b/a_fold"/>
</dbReference>
<dbReference type="Gene3D" id="3.40.50.620">
    <property type="entry name" value="HUPs"/>
    <property type="match status" value="1"/>
</dbReference>
<dbReference type="Pfam" id="PF03129">
    <property type="entry name" value="HGTP_anticodon"/>
    <property type="match status" value="1"/>
</dbReference>
<dbReference type="FunFam" id="3.90.800.10:FF:000001">
    <property type="entry name" value="Glutamine--tRNA ligase"/>
    <property type="match status" value="1"/>
</dbReference>
<dbReference type="GO" id="GO:0005524">
    <property type="term" value="F:ATP binding"/>
    <property type="evidence" value="ECO:0007669"/>
    <property type="project" value="UniProtKB-KW"/>
</dbReference>
<dbReference type="InterPro" id="IPR011035">
    <property type="entry name" value="Ribosomal_bL25/Gln-tRNA_synth"/>
</dbReference>
<dbReference type="InterPro" id="IPR001412">
    <property type="entry name" value="aa-tRNA-synth_I_CS"/>
</dbReference>
<feature type="domain" description="WHEP-TRS" evidence="13">
    <location>
        <begin position="929"/>
        <end position="985"/>
    </location>
</feature>
<dbReference type="SUPFAM" id="SSF52374">
    <property type="entry name" value="Nucleotidylyl transferase"/>
    <property type="match status" value="1"/>
</dbReference>
<dbReference type="InterPro" id="IPR020058">
    <property type="entry name" value="Glu/Gln-tRNA-synth_Ib_cat-dom"/>
</dbReference>
<feature type="compositionally biased region" description="Low complexity" evidence="11">
    <location>
        <begin position="985"/>
        <end position="997"/>
    </location>
</feature>
<dbReference type="SUPFAM" id="SSF52954">
    <property type="entry name" value="Class II aaRS ABD-related"/>
    <property type="match status" value="1"/>
</dbReference>
<dbReference type="InterPro" id="IPR002314">
    <property type="entry name" value="aa-tRNA-synt_IIb"/>
</dbReference>
<feature type="region of interest" description="Disordered" evidence="11">
    <location>
        <begin position="1249"/>
        <end position="1290"/>
    </location>
</feature>
<dbReference type="GO" id="GO:0006424">
    <property type="term" value="P:glutamyl-tRNA aminoacylation"/>
    <property type="evidence" value="ECO:0007669"/>
    <property type="project" value="InterPro"/>
</dbReference>
<dbReference type="InterPro" id="IPR006195">
    <property type="entry name" value="aa-tRNA-synth_II"/>
</dbReference>
<feature type="compositionally biased region" description="Basic and acidic residues" evidence="11">
    <location>
        <begin position="1260"/>
        <end position="1287"/>
    </location>
</feature>
<proteinExistence type="inferred from homology"/>
<dbReference type="SUPFAM" id="SSF47060">
    <property type="entry name" value="S15/NS1 RNA-binding domain"/>
    <property type="match status" value="8"/>
</dbReference>
<dbReference type="SMART" id="SM00991">
    <property type="entry name" value="WHEP-TRS"/>
    <property type="match status" value="8"/>
</dbReference>
<evidence type="ECO:0000313" key="14">
    <source>
        <dbReference type="EMBL" id="CAD6184860.1"/>
    </source>
</evidence>
<evidence type="ECO:0000259" key="12">
    <source>
        <dbReference type="PROSITE" id="PS50862"/>
    </source>
</evidence>
<dbReference type="Pfam" id="PF00749">
    <property type="entry name" value="tRNA-synt_1c"/>
    <property type="match status" value="1"/>
</dbReference>
<dbReference type="SUPFAM" id="SSF64586">
    <property type="entry name" value="C-terminal domain of ProRS"/>
    <property type="match status" value="1"/>
</dbReference>
<dbReference type="SUPFAM" id="SSF55681">
    <property type="entry name" value="Class II aaRS and biotin synthetases"/>
    <property type="match status" value="1"/>
</dbReference>
<evidence type="ECO:0000256" key="10">
    <source>
        <dbReference type="ARBA" id="ARBA00047671"/>
    </source>
</evidence>
<feature type="compositionally biased region" description="Low complexity" evidence="11">
    <location>
        <begin position="1062"/>
        <end position="1075"/>
    </location>
</feature>
<dbReference type="EC" id="6.1.1.15" evidence="1"/>
<dbReference type="Pfam" id="PF00458">
    <property type="entry name" value="WHEP-TRS"/>
    <property type="match status" value="8"/>
</dbReference>
<organism evidence="14 15">
    <name type="scientific">Caenorhabditis auriculariae</name>
    <dbReference type="NCBI Taxonomy" id="2777116"/>
    <lineage>
        <taxon>Eukaryota</taxon>
        <taxon>Metazoa</taxon>
        <taxon>Ecdysozoa</taxon>
        <taxon>Nematoda</taxon>
        <taxon>Chromadorea</taxon>
        <taxon>Rhabditida</taxon>
        <taxon>Rhabditina</taxon>
        <taxon>Rhabditomorpha</taxon>
        <taxon>Rhabditoidea</taxon>
        <taxon>Rhabditidae</taxon>
        <taxon>Peloderinae</taxon>
        <taxon>Caenorhabditis</taxon>
    </lineage>
</organism>
<evidence type="ECO:0000259" key="13">
    <source>
        <dbReference type="PROSITE" id="PS51185"/>
    </source>
</evidence>
<sequence>MTQSRGLVIQANSGAKPYATLLALNASGFSIDKTVSFSEQQLLLNLDGERLTNDISIARLIIQSGKNNEEFLGKDISEFAKIDEVVNVCESVVDGYLSPDVLEELEVVAQLPNRTTLADIAIFALVVGNEKLKAKFSKNFEKVLNDSKFHSAHASVGMFKTEAPAKSQQKPKEKQKDEGKFIELPGAEKGKVVVRFPPEASGYLHIGHAKAALLNQYYQQAFDGVLIMRFDDTNPAKENSHFEQVIKEDLAMLNIVPDRWTHSSDYFETMLEFCEKLLAEGKAYVDDTDTETMRKEREERVESRNRNNEPAKNLALWKEMKNGTENGQKCCVRLKIDMKSNNGAMRDPTIYRCKPEEHVRTGLKYKVYPTYDFCLTTEYHDRDDQFYFICDALGLRRPYIWEYARLNMTNTVMSKRKLTWFVDEGHVEGWDDPRLPTVRGVMRRGLTVEGLKQFIVAQGGSRSVVMMEWDKIWAFNKKVIDPVAPRYTALENSSPLVSVELDDQVAEESVSVPLHPKNAEVGSKDIFKGKILLLEQNDAKEVKVGDTVTFVNWGNIKIVDVKSENGVIKTIKAKLDLENKDYKKTLKVTWLGKVGVAEGKDIPVVTADYDHIISKAIIGKDEDWKNFINYDSVHFTKMMGEPALKTLKKGDIIQLQRKGYYIVDHAYQAKSDFIGTETPLLLISIPDGHVKEVAAPADKEKGKSNSTNVKGSGNEAVELHSKIEQQGTLVRQLKEKDAKGQATKDAIAALLELKKQFKQLTGAEFKPGSPPTVSTPASEASSSNGALDLYNAIEKQGNTVRDLKAKDAKSQETKDAIAKLLDLKKQYKAATGSDHKPGAPPAAAPAPITSTPSASGGALDLYNAIEKQGNTVRDLKAKDAKSQETKDAIAKLLDLKKQYKAATGADHKPGVPPTSAPASATSTPYASGGALDLYNAIEKQGNTVRDLKAKDSKSQETKDAIAKLLDLKKQYKALTGSDHKPGSPPAGSSPAPAAAATVPAGNGALDLYNAVEQQGNTVRELKSKDAKSQETKDAIAKLLDLKKQYKALTGTDHKPGSPPAAPAASTPSASGGSSTDLYDAIEQHGNTVRELKAKDAKSQETKDAIAKLLELKKQYKEKHGQDYKPGAPPAVSGLKKIEEQGNKVRELKSKDAQAQATKDAIAALLSLKLEYKEKVGSEYKPGAAPAAAAKKKSEEVEPLTAKRLTEEIEAQGNLVRELKAANPKSAEAADAIKKLLELKGEYKKVTGKDFPAAASGNKKPGKEAPKKSEKKAEKKAEQPKDDSDNKKTKLGIEVAKNDNYSEWYSQVITKAEMIEYYDVSGCYVLRPWSFAIWEIIKKWFDTRIKRLGVKNCYFPIFVSQGALEREKEHIADFAPEVAWVTRAGSSEMAEPIAIRPTSETVMYPSYKKWIQSHRDLPLRLNQWCNIVRWEFKHPTPFLRTREFLWQEGHTAYSNPQDAEKEVFQILDLYSGVYQDLMAIPVIKGRKSEKEKFAGGVFTTTIEAYVPVNGQGRSGCNFTSLGSELFEKCSTFPSKIPPASEAWLSKNSWGLTTRTIGAMVMVHGDDTGLVLPPRVAAVQAIVLPVGITASTKPEGREAIANAVSKVAADLVAEDVRAEADQRDNYSPGWKFNYWELKGVPIRIEVGPKDLAAGQVTVAIRYNGEKRTLKNENLPGQIKDLLDEIHNAMFEKVKKLRDDHMKIVYDMNEFCDLLNQKFILLAPFCGAPSCEEKIKRDSVREDGHDGAQMGAKSLCIPLEQPSELLGEKCLHSECTAKPVSFALFGRSY</sequence>
<dbReference type="SUPFAM" id="SSF50715">
    <property type="entry name" value="Ribosomal protein L25-like"/>
    <property type="match status" value="1"/>
</dbReference>
<keyword evidence="7" id="KW-0648">Protein biosynthesis</keyword>
<feature type="region of interest" description="Disordered" evidence="11">
    <location>
        <begin position="903"/>
        <end position="923"/>
    </location>
</feature>
<dbReference type="PROSITE" id="PS50862">
    <property type="entry name" value="AA_TRNA_LIGASE_II"/>
    <property type="match status" value="1"/>
</dbReference>
<dbReference type="EMBL" id="CAJGYM010000001">
    <property type="protein sequence ID" value="CAD6184860.1"/>
    <property type="molecule type" value="Genomic_DNA"/>
</dbReference>
<dbReference type="InterPro" id="IPR049437">
    <property type="entry name" value="tRNA-synt_1c_C2"/>
</dbReference>
<dbReference type="OrthoDB" id="1350766at2759"/>
<feature type="domain" description="WHEP-TRS" evidence="13">
    <location>
        <begin position="715"/>
        <end position="771"/>
    </location>
</feature>
<dbReference type="InterPro" id="IPR000738">
    <property type="entry name" value="WHEP-TRS_dom"/>
</dbReference>
<evidence type="ECO:0000256" key="6">
    <source>
        <dbReference type="ARBA" id="ARBA00022840"/>
    </source>
</evidence>
<dbReference type="Pfam" id="PF03950">
    <property type="entry name" value="tRNA-synt_1c_C"/>
    <property type="match status" value="1"/>
</dbReference>
<dbReference type="Gene3D" id="3.30.930.10">
    <property type="entry name" value="Bira Bifunctional Protein, Domain 2"/>
    <property type="match status" value="1"/>
</dbReference>
<feature type="domain" description="WHEP-TRS" evidence="13">
    <location>
        <begin position="1003"/>
        <end position="1059"/>
    </location>
</feature>